<evidence type="ECO:0000313" key="5">
    <source>
        <dbReference type="Proteomes" id="UP000652427"/>
    </source>
</evidence>
<dbReference type="SUPFAM" id="SSF46689">
    <property type="entry name" value="Homeodomain-like"/>
    <property type="match status" value="1"/>
</dbReference>
<dbReference type="PRINTS" id="PR00455">
    <property type="entry name" value="HTHTETR"/>
</dbReference>
<dbReference type="InterPro" id="IPR009057">
    <property type="entry name" value="Homeodomain-like_sf"/>
</dbReference>
<dbReference type="RefSeq" id="WP_176280388.1">
    <property type="nucleotide sequence ID" value="NZ_JABWMH010000004.1"/>
</dbReference>
<feature type="DNA-binding region" description="H-T-H motif" evidence="2">
    <location>
        <begin position="39"/>
        <end position="58"/>
    </location>
</feature>
<dbReference type="InterPro" id="IPR001647">
    <property type="entry name" value="HTH_TetR"/>
</dbReference>
<proteinExistence type="predicted"/>
<dbReference type="SUPFAM" id="SSF48498">
    <property type="entry name" value="Tetracyclin repressor-like, C-terminal domain"/>
    <property type="match status" value="1"/>
</dbReference>
<dbReference type="Pfam" id="PF00440">
    <property type="entry name" value="TetR_N"/>
    <property type="match status" value="1"/>
</dbReference>
<gene>
    <name evidence="4" type="ORF">HUO14_13650</name>
</gene>
<evidence type="ECO:0000256" key="2">
    <source>
        <dbReference type="PROSITE-ProRule" id="PRU00335"/>
    </source>
</evidence>
<reference evidence="4 5" key="1">
    <citation type="submission" date="2020-06" db="EMBL/GenBank/DDBJ databases">
        <authorList>
            <person name="Kim S.-J."/>
            <person name="Park S.-J."/>
        </authorList>
    </citation>
    <scope>NUCLEOTIDE SEQUENCE [LARGE SCALE GENOMIC DNA]</scope>
    <source>
        <strain evidence="4 5">SW-151</strain>
    </source>
</reference>
<comment type="caution">
    <text evidence="4">The sequence shown here is derived from an EMBL/GenBank/DDBJ whole genome shotgun (WGS) entry which is preliminary data.</text>
</comment>
<dbReference type="PANTHER" id="PTHR30055">
    <property type="entry name" value="HTH-TYPE TRANSCRIPTIONAL REGULATOR RUTR"/>
    <property type="match status" value="1"/>
</dbReference>
<organism evidence="4 5">
    <name type="scientific">Parasphingorhabdus flavimaris</name>
    <dbReference type="NCBI Taxonomy" id="266812"/>
    <lineage>
        <taxon>Bacteria</taxon>
        <taxon>Pseudomonadati</taxon>
        <taxon>Pseudomonadota</taxon>
        <taxon>Alphaproteobacteria</taxon>
        <taxon>Sphingomonadales</taxon>
        <taxon>Sphingomonadaceae</taxon>
        <taxon>Parasphingorhabdus</taxon>
    </lineage>
</organism>
<dbReference type="InterPro" id="IPR050109">
    <property type="entry name" value="HTH-type_TetR-like_transc_reg"/>
</dbReference>
<name>A0ABX2N5E0_9SPHN</name>
<accession>A0ABX2N5E0</accession>
<keyword evidence="5" id="KW-1185">Reference proteome</keyword>
<feature type="domain" description="HTH tetR-type" evidence="3">
    <location>
        <begin position="16"/>
        <end position="76"/>
    </location>
</feature>
<evidence type="ECO:0000313" key="4">
    <source>
        <dbReference type="EMBL" id="NVD28941.1"/>
    </source>
</evidence>
<keyword evidence="1 2" id="KW-0238">DNA-binding</keyword>
<dbReference type="Proteomes" id="UP000652427">
    <property type="component" value="Unassembled WGS sequence"/>
</dbReference>
<dbReference type="EMBL" id="JABWMH010000004">
    <property type="protein sequence ID" value="NVD28941.1"/>
    <property type="molecule type" value="Genomic_DNA"/>
</dbReference>
<dbReference type="Gene3D" id="1.10.357.10">
    <property type="entry name" value="Tetracycline Repressor, domain 2"/>
    <property type="match status" value="1"/>
</dbReference>
<dbReference type="InterPro" id="IPR036271">
    <property type="entry name" value="Tet_transcr_reg_TetR-rel_C_sf"/>
</dbReference>
<protein>
    <submittedName>
        <fullName evidence="4">TetR/AcrR family transcriptional regulator</fullName>
    </submittedName>
</protein>
<dbReference type="PANTHER" id="PTHR30055:SF226">
    <property type="entry name" value="HTH-TYPE TRANSCRIPTIONAL REGULATOR PKSA"/>
    <property type="match status" value="1"/>
</dbReference>
<evidence type="ECO:0000256" key="1">
    <source>
        <dbReference type="ARBA" id="ARBA00023125"/>
    </source>
</evidence>
<evidence type="ECO:0000259" key="3">
    <source>
        <dbReference type="PROSITE" id="PS50977"/>
    </source>
</evidence>
<dbReference type="PROSITE" id="PS50977">
    <property type="entry name" value="HTH_TETR_2"/>
    <property type="match status" value="1"/>
</dbReference>
<sequence>MATKAVHPETQRSKLERKEQAILDAARAIFVEHGFDGARMSEIARRAGIGEGTIYSYYESKAELMLAVLQQFWDVLTREAETVMASTKAEGFFDRLRALAGYHLNTVILNADFINLSFALRRNNSEVSVSRDHLRHYVAVFDQLFRRGQDRGELRRDAVLWQARDIFYGSLEYSARSIEMTIGEDRAERQQGPVIDQIVALFEAHYGAVRGAEAADSDDFNRLSLQIDQLDAKFEALAKRLS</sequence>